<dbReference type="RefSeq" id="WP_369288221.1">
    <property type="nucleotide sequence ID" value="NZ_JBFTEG010000011.1"/>
</dbReference>
<protein>
    <submittedName>
        <fullName evidence="1">Uncharacterized protein</fullName>
    </submittedName>
</protein>
<name>A0ABV3YVA7_9PSED</name>
<keyword evidence="2" id="KW-1185">Reference proteome</keyword>
<sequence>MATLGRSADTAQQRRLWLQRSAARDAEASQVEIAQLPAGPRRHWSTASRQDQLAACRHAQIRGLSDDPQGFASAVQAAQVPDDYHDWARVLGLNPLFEPIFRRGIAAWQQAAAQTRAPQDRPDWLSYQPLQPASPAVPLELREDALGLPQTSGEQLLLLFARHAPWLRVEQASHSDRIGSPYYAIDGRRAFNTAQARVYRHHGWSRLDGRWQLQLVYQFWFARRPKPSALDLYGGELDGLLWRVTLDQQGNALLYDSIHPCGCWHRFYLPAGSPLRFRQPPDEESRLATRLALDGRQAPTLWLNASEHSLVWVDGRRPAMPSLSYQQAALDHLRRLPHPRGRRSLYDAGGLVRGSERLERWLLWPSGVPSPGAMRQWGHHATAFIGRAHFDDPQLLERYFTRP</sequence>
<comment type="caution">
    <text evidence="1">The sequence shown here is derived from an EMBL/GenBank/DDBJ whole genome shotgun (WGS) entry which is preliminary data.</text>
</comment>
<organism evidence="1 2">
    <name type="scientific">Pseudomonas zhanjiangensis</name>
    <dbReference type="NCBI Taxonomy" id="3239015"/>
    <lineage>
        <taxon>Bacteria</taxon>
        <taxon>Pseudomonadati</taxon>
        <taxon>Pseudomonadota</taxon>
        <taxon>Gammaproteobacteria</taxon>
        <taxon>Pseudomonadales</taxon>
        <taxon>Pseudomonadaceae</taxon>
        <taxon>Pseudomonas</taxon>
    </lineage>
</organism>
<dbReference type="EMBL" id="JBFTEG010000011">
    <property type="protein sequence ID" value="MEX6503263.1"/>
    <property type="molecule type" value="Genomic_DNA"/>
</dbReference>
<evidence type="ECO:0000313" key="1">
    <source>
        <dbReference type="EMBL" id="MEX6503263.1"/>
    </source>
</evidence>
<gene>
    <name evidence="1" type="ORF">AB5S05_14445</name>
</gene>
<dbReference type="Proteomes" id="UP001560296">
    <property type="component" value="Unassembled WGS sequence"/>
</dbReference>
<evidence type="ECO:0000313" key="2">
    <source>
        <dbReference type="Proteomes" id="UP001560296"/>
    </source>
</evidence>
<proteinExistence type="predicted"/>
<reference evidence="1 2" key="1">
    <citation type="submission" date="2024-07" db="EMBL/GenBank/DDBJ databases">
        <authorList>
            <person name="Li M."/>
        </authorList>
    </citation>
    <scope>NUCLEOTIDE SEQUENCE [LARGE SCALE GENOMIC DNA]</scope>
    <source>
        <strain evidence="1 2">25A3E</strain>
    </source>
</reference>
<accession>A0ABV3YVA7</accession>